<dbReference type="SUPFAM" id="SSF103473">
    <property type="entry name" value="MFS general substrate transporter"/>
    <property type="match status" value="1"/>
</dbReference>
<keyword evidence="5 6" id="KW-0472">Membrane</keyword>
<dbReference type="Gene3D" id="1.20.1720.10">
    <property type="entry name" value="Multidrug resistance protein D"/>
    <property type="match status" value="1"/>
</dbReference>
<feature type="transmembrane region" description="Helical" evidence="6">
    <location>
        <begin position="344"/>
        <end position="368"/>
    </location>
</feature>
<dbReference type="RefSeq" id="WP_109565722.1">
    <property type="nucleotide sequence ID" value="NZ_QGDJ01000012.1"/>
</dbReference>
<dbReference type="PANTHER" id="PTHR43124:SF3">
    <property type="entry name" value="CHLORAMPHENICOL EFFLUX PUMP RV0191"/>
    <property type="match status" value="1"/>
</dbReference>
<feature type="transmembrane region" description="Helical" evidence="6">
    <location>
        <begin position="48"/>
        <end position="68"/>
    </location>
</feature>
<feature type="transmembrane region" description="Helical" evidence="6">
    <location>
        <begin position="311"/>
        <end position="332"/>
    </location>
</feature>
<keyword evidence="3 6" id="KW-0812">Transmembrane</keyword>
<feature type="transmembrane region" description="Helical" evidence="6">
    <location>
        <begin position="374"/>
        <end position="395"/>
    </location>
</feature>
<evidence type="ECO:0000256" key="3">
    <source>
        <dbReference type="ARBA" id="ARBA00022692"/>
    </source>
</evidence>
<feature type="transmembrane region" description="Helical" evidence="6">
    <location>
        <begin position="12"/>
        <end position="28"/>
    </location>
</feature>
<name>A0A2Y9B3M6_9RHOB</name>
<evidence type="ECO:0000313" key="9">
    <source>
        <dbReference type="EMBL" id="SSA50088.1"/>
    </source>
</evidence>
<evidence type="ECO:0000256" key="4">
    <source>
        <dbReference type="ARBA" id="ARBA00022989"/>
    </source>
</evidence>
<dbReference type="EMBL" id="QGDJ01000012">
    <property type="protein sequence ID" value="PWJ14382.1"/>
    <property type="molecule type" value="Genomic_DNA"/>
</dbReference>
<dbReference type="GO" id="GO:0022857">
    <property type="term" value="F:transmembrane transporter activity"/>
    <property type="evidence" value="ECO:0007669"/>
    <property type="project" value="InterPro"/>
</dbReference>
<dbReference type="AlphaFoldDB" id="A0A2Y9B3M6"/>
<feature type="transmembrane region" description="Helical" evidence="6">
    <location>
        <begin position="138"/>
        <end position="162"/>
    </location>
</feature>
<evidence type="ECO:0000313" key="8">
    <source>
        <dbReference type="EMBL" id="PWJ14382.1"/>
    </source>
</evidence>
<dbReference type="Proteomes" id="UP000245839">
    <property type="component" value="Unassembled WGS sequence"/>
</dbReference>
<dbReference type="PANTHER" id="PTHR43124">
    <property type="entry name" value="PURINE EFFLUX PUMP PBUE"/>
    <property type="match status" value="1"/>
</dbReference>
<evidence type="ECO:0000256" key="2">
    <source>
        <dbReference type="ARBA" id="ARBA00022475"/>
    </source>
</evidence>
<organism evidence="9 11">
    <name type="scientific">Jannaschia seohaensis</name>
    <dbReference type="NCBI Taxonomy" id="475081"/>
    <lineage>
        <taxon>Bacteria</taxon>
        <taxon>Pseudomonadati</taxon>
        <taxon>Pseudomonadota</taxon>
        <taxon>Alphaproteobacteria</taxon>
        <taxon>Rhodobacterales</taxon>
        <taxon>Roseobacteraceae</taxon>
        <taxon>Jannaschia</taxon>
    </lineage>
</organism>
<proteinExistence type="predicted"/>
<keyword evidence="4 6" id="KW-1133">Transmembrane helix</keyword>
<dbReference type="Pfam" id="PF07690">
    <property type="entry name" value="MFS_1"/>
    <property type="match status" value="1"/>
</dbReference>
<feature type="transmembrane region" description="Helical" evidence="6">
    <location>
        <begin position="168"/>
        <end position="186"/>
    </location>
</feature>
<reference evidence="8 10" key="2">
    <citation type="submission" date="2018-03" db="EMBL/GenBank/DDBJ databases">
        <title>Genomic Encyclopedia of Archaeal and Bacterial Type Strains, Phase II (KMG-II): from individual species to whole genera.</title>
        <authorList>
            <person name="Goeker M."/>
        </authorList>
    </citation>
    <scope>NUCLEOTIDE SEQUENCE [LARGE SCALE GENOMIC DNA]</scope>
    <source>
        <strain evidence="8 10">DSM 25227</strain>
    </source>
</reference>
<evidence type="ECO:0000256" key="6">
    <source>
        <dbReference type="SAM" id="Phobius"/>
    </source>
</evidence>
<dbReference type="Proteomes" id="UP000251571">
    <property type="component" value="Unassembled WGS sequence"/>
</dbReference>
<comment type="subcellular location">
    <subcellularLocation>
        <location evidence="1">Cell membrane</location>
        <topology evidence="1">Multi-pass membrane protein</topology>
    </subcellularLocation>
</comment>
<sequence>MSPPTRALSQTEFVALTAMLIATIAFSIDSMLPALPEIGRELSPDAPNIAQLVIVSFVFGMGVGTLFAGPLSDAFGRKRLILAGAGLYCVAAIAAAFAQSLEALLVARVVQGIGASGPRVAAQAMVRDLYEGRAQARVASFIMMTFTLVPAMAPLIGSFIIAGFGWRGVFVSFLFFAGISSLWLTIRQPETLPPERRRPLDLPRLRAACREVLGIPNVRRAILVQTLVFGVLFGTISSIQPVYAEAFGRAESFPFWFALISILSAGASFLNAHLVGRLGMIWLIRRALVAHLAVSALLLAGWPVLSEALRFPVFLLWQVGAFSLAGLTIGNVQAIAMQPLGHVAGMASSVIASVSTIGAVALAAPIGLTFDGTPIPLVGGAAFCAATAFWLALCLEEDPVAAAA</sequence>
<evidence type="ECO:0000256" key="1">
    <source>
        <dbReference type="ARBA" id="ARBA00004651"/>
    </source>
</evidence>
<evidence type="ECO:0000259" key="7">
    <source>
        <dbReference type="PROSITE" id="PS50850"/>
    </source>
</evidence>
<dbReference type="InterPro" id="IPR011701">
    <property type="entry name" value="MFS"/>
</dbReference>
<gene>
    <name evidence="8" type="ORF">BCF38_1125</name>
    <name evidence="9" type="ORF">SAMN05421539_1125</name>
</gene>
<feature type="transmembrane region" description="Helical" evidence="6">
    <location>
        <begin position="255"/>
        <end position="275"/>
    </location>
</feature>
<evidence type="ECO:0000256" key="5">
    <source>
        <dbReference type="ARBA" id="ARBA00023136"/>
    </source>
</evidence>
<feature type="domain" description="Major facilitator superfamily (MFS) profile" evidence="7">
    <location>
        <begin position="11"/>
        <end position="399"/>
    </location>
</feature>
<evidence type="ECO:0000313" key="11">
    <source>
        <dbReference type="Proteomes" id="UP000251571"/>
    </source>
</evidence>
<dbReference type="CDD" id="cd17320">
    <property type="entry name" value="MFS_MdfA_MDR_like"/>
    <property type="match status" value="1"/>
</dbReference>
<dbReference type="GO" id="GO:0005886">
    <property type="term" value="C:plasma membrane"/>
    <property type="evidence" value="ECO:0007669"/>
    <property type="project" value="UniProtKB-SubCell"/>
</dbReference>
<reference evidence="9 11" key="1">
    <citation type="submission" date="2016-10" db="EMBL/GenBank/DDBJ databases">
        <authorList>
            <person name="Cai Z."/>
        </authorList>
    </citation>
    <scope>NUCLEOTIDE SEQUENCE [LARGE SCALE GENOMIC DNA]</scope>
    <source>
        <strain evidence="9 11">DSM 25227</strain>
    </source>
</reference>
<dbReference type="OrthoDB" id="9800416at2"/>
<dbReference type="InterPro" id="IPR036259">
    <property type="entry name" value="MFS_trans_sf"/>
</dbReference>
<accession>A0A2Y9B3M6</accession>
<feature type="transmembrane region" description="Helical" evidence="6">
    <location>
        <begin position="287"/>
        <end position="305"/>
    </location>
</feature>
<dbReference type="PROSITE" id="PS50850">
    <property type="entry name" value="MFS"/>
    <property type="match status" value="1"/>
</dbReference>
<feature type="transmembrane region" description="Helical" evidence="6">
    <location>
        <begin position="222"/>
        <end position="243"/>
    </location>
</feature>
<keyword evidence="10" id="KW-1185">Reference proteome</keyword>
<dbReference type="InterPro" id="IPR020846">
    <property type="entry name" value="MFS_dom"/>
</dbReference>
<keyword evidence="2" id="KW-1003">Cell membrane</keyword>
<evidence type="ECO:0000313" key="10">
    <source>
        <dbReference type="Proteomes" id="UP000245839"/>
    </source>
</evidence>
<dbReference type="PROSITE" id="PS00216">
    <property type="entry name" value="SUGAR_TRANSPORT_1"/>
    <property type="match status" value="1"/>
</dbReference>
<dbReference type="InterPro" id="IPR050189">
    <property type="entry name" value="MFS_Efflux_Transporters"/>
</dbReference>
<dbReference type="InterPro" id="IPR005829">
    <property type="entry name" value="Sugar_transporter_CS"/>
</dbReference>
<protein>
    <submittedName>
        <fullName evidence="8">DHA1 family bicyclomycin/chloramphenicol resistance-like MFS transporter</fullName>
    </submittedName>
    <submittedName>
        <fullName evidence="9">MFS transporter, DHA1 family, bicyclomycin/chloramphenicol resistance protein</fullName>
    </submittedName>
</protein>
<dbReference type="EMBL" id="UETC01000012">
    <property type="protein sequence ID" value="SSA50088.1"/>
    <property type="molecule type" value="Genomic_DNA"/>
</dbReference>